<protein>
    <recommendedName>
        <fullName evidence="3">ubiquitinyl hydrolase 1</fullName>
        <ecNumber evidence="3">3.4.19.12</ecNumber>
    </recommendedName>
</protein>
<reference evidence="8" key="2">
    <citation type="submission" date="2022-06" db="UniProtKB">
        <authorList>
            <consortium name="EnsemblMetazoa"/>
        </authorList>
    </citation>
    <scope>IDENTIFICATION</scope>
    <source>
        <strain evidence="8">PS312</strain>
    </source>
</reference>
<dbReference type="InterPro" id="IPR038765">
    <property type="entry name" value="Papain-like_cys_pep_sf"/>
</dbReference>
<keyword evidence="7" id="KW-0788">Thiol protease</keyword>
<dbReference type="GO" id="GO:0016579">
    <property type="term" value="P:protein deubiquitination"/>
    <property type="evidence" value="ECO:0007669"/>
    <property type="project" value="InterPro"/>
</dbReference>
<evidence type="ECO:0000313" key="9">
    <source>
        <dbReference type="Proteomes" id="UP000005239"/>
    </source>
</evidence>
<dbReference type="SUPFAM" id="SSF81321">
    <property type="entry name" value="Family A G protein-coupled receptor-like"/>
    <property type="match status" value="1"/>
</dbReference>
<keyword evidence="6" id="KW-0378">Hydrolase</keyword>
<dbReference type="InterPro" id="IPR035927">
    <property type="entry name" value="DUSP-like_sf"/>
</dbReference>
<keyword evidence="5" id="KW-0833">Ubl conjugation pathway</keyword>
<dbReference type="GO" id="GO:0006508">
    <property type="term" value="P:proteolysis"/>
    <property type="evidence" value="ECO:0007669"/>
    <property type="project" value="UniProtKB-KW"/>
</dbReference>
<comment type="similarity">
    <text evidence="2">Belongs to the peptidase C19 family.</text>
</comment>
<dbReference type="PROSITE" id="PS50235">
    <property type="entry name" value="USP_3"/>
    <property type="match status" value="1"/>
</dbReference>
<dbReference type="AlphaFoldDB" id="A0A2A6CMA1"/>
<keyword evidence="4" id="KW-0645">Protease</keyword>
<evidence type="ECO:0000256" key="2">
    <source>
        <dbReference type="ARBA" id="ARBA00009085"/>
    </source>
</evidence>
<dbReference type="Pfam" id="PF00443">
    <property type="entry name" value="UCH"/>
    <property type="match status" value="1"/>
</dbReference>
<organism evidence="8 9">
    <name type="scientific">Pristionchus pacificus</name>
    <name type="common">Parasitic nematode worm</name>
    <dbReference type="NCBI Taxonomy" id="54126"/>
    <lineage>
        <taxon>Eukaryota</taxon>
        <taxon>Metazoa</taxon>
        <taxon>Ecdysozoa</taxon>
        <taxon>Nematoda</taxon>
        <taxon>Chromadorea</taxon>
        <taxon>Rhabditida</taxon>
        <taxon>Rhabditina</taxon>
        <taxon>Diplogasteromorpha</taxon>
        <taxon>Diplogasteroidea</taxon>
        <taxon>Neodiplogasteridae</taxon>
        <taxon>Pristionchus</taxon>
    </lineage>
</organism>
<evidence type="ECO:0000256" key="6">
    <source>
        <dbReference type="ARBA" id="ARBA00022801"/>
    </source>
</evidence>
<dbReference type="CDD" id="cd02674">
    <property type="entry name" value="Peptidase_C19R"/>
    <property type="match status" value="1"/>
</dbReference>
<accession>A0A2A6CMA1</accession>
<dbReference type="Proteomes" id="UP000005239">
    <property type="component" value="Unassembled WGS sequence"/>
</dbReference>
<gene>
    <name evidence="8" type="primary">WBGene00203183</name>
</gene>
<dbReference type="Gene3D" id="3.30.2230.10">
    <property type="entry name" value="DUSP-like"/>
    <property type="match status" value="1"/>
</dbReference>
<dbReference type="InterPro" id="IPR019429">
    <property type="entry name" value="7TM_GPCR_serpentine_rcpt_Sri"/>
</dbReference>
<dbReference type="SUPFAM" id="SSF143791">
    <property type="entry name" value="DUSP-like"/>
    <property type="match status" value="1"/>
</dbReference>
<dbReference type="EnsemblMetazoa" id="PPA30315.1">
    <property type="protein sequence ID" value="PPA30315.1"/>
    <property type="gene ID" value="WBGene00203183"/>
</dbReference>
<keyword evidence="9" id="KW-1185">Reference proteome</keyword>
<dbReference type="PROSITE" id="PS51283">
    <property type="entry name" value="DUSP"/>
    <property type="match status" value="1"/>
</dbReference>
<evidence type="ECO:0000256" key="5">
    <source>
        <dbReference type="ARBA" id="ARBA00022786"/>
    </source>
</evidence>
<dbReference type="PANTHER" id="PTHR21646">
    <property type="entry name" value="UBIQUITIN CARBOXYL-TERMINAL HYDROLASE"/>
    <property type="match status" value="1"/>
</dbReference>
<sequence length="841" mass="95983">MNVEDQDRKRKSISKVELGQVLDDIEYHSVDVGDKWFVLSLKWWKQVENALDGGSTEDIPPINNSDIVNSPEGKEPYTLAPRLLEKRDFLTVPETAYKVLVDSFGLDNEQRDVIERLVINDKRSGNIIEVYPKEFTVILASDQTKRVKIRSRNDSIGALRKKTLEAFVVDTSPERIRFFVKHRNAIELMTDLTDDDDSSTFFLPEHPIILDILDENGQGSIKSWHGMDIPETAQFTKGACGLVNLGHTCYMSSGLQCISNIPELTNYFLSDDYLADVNEANPLGSKGKLARAYADLIKSMWSGKYESVMPRYFKTVMGKCSRRFSGFAREDAQELLACLLDVLHEDLNRVKTKPYVEERDFSEGMSQKEIAEEAWTNYKKRNDSIVIDNLHGQLRNTLVCPKCSKVSIKFDPFCFLSVPVPVQDERVSLVDCIKLFTKEEQLSEMDSWYCPRCRDHVRATKKLDLWKLPRILIVHLKRFQTTRWTREKIQTPVDIPVWGCNLRDIIANMDHEDAIYDLTAVSHHSRGGLADGHYNATAINGETWYYFNDALVTETDPPVPDDSPYLLAVSLICEMELQLVLDPIFLFPVPCVVRDEPLVNLPGRTSLHYVALFVLLVIAIPLFFACFVYRHQAVMVPGSRWALSPTKQTTIPLLYALILFGIPPINYYAMQPPGSIEQYTKFLSPDWPPAVLDRTDCLYPDRFLFMCILSVICIIIFFVLAVTIVAHTFATLRNHATMSDKMREYHRTMTKVLVLQSGVPVVFAQQPLFFMILTYFLNWNGHLIVPICLTISSSHSFLHSIAVLATTPVYRKYCATILFRKKSSIQPTPLSQFSTKFSTSH</sequence>
<evidence type="ECO:0000256" key="3">
    <source>
        <dbReference type="ARBA" id="ARBA00012759"/>
    </source>
</evidence>
<evidence type="ECO:0000313" key="8">
    <source>
        <dbReference type="EnsemblMetazoa" id="PPA30315.1"/>
    </source>
</evidence>
<accession>A0A8R1YMJ8</accession>
<dbReference type="InterPro" id="IPR050185">
    <property type="entry name" value="Ub_carboxyl-term_hydrolase"/>
</dbReference>
<dbReference type="InterPro" id="IPR006615">
    <property type="entry name" value="Pept_C19_DUSP"/>
</dbReference>
<comment type="catalytic activity">
    <reaction evidence="1">
        <text>Thiol-dependent hydrolysis of ester, thioester, amide, peptide and isopeptide bonds formed by the C-terminal Gly of ubiquitin (a 76-residue protein attached to proteins as an intracellular targeting signal).</text>
        <dbReference type="EC" id="3.4.19.12"/>
    </reaction>
</comment>
<dbReference type="SMART" id="SM00695">
    <property type="entry name" value="DUSP"/>
    <property type="match status" value="1"/>
</dbReference>
<name>A0A2A6CMA1_PRIPA</name>
<reference evidence="9" key="1">
    <citation type="journal article" date="2008" name="Nat. Genet.">
        <title>The Pristionchus pacificus genome provides a unique perspective on nematode lifestyle and parasitism.</title>
        <authorList>
            <person name="Dieterich C."/>
            <person name="Clifton S.W."/>
            <person name="Schuster L.N."/>
            <person name="Chinwalla A."/>
            <person name="Delehaunty K."/>
            <person name="Dinkelacker I."/>
            <person name="Fulton L."/>
            <person name="Fulton R."/>
            <person name="Godfrey J."/>
            <person name="Minx P."/>
            <person name="Mitreva M."/>
            <person name="Roeseler W."/>
            <person name="Tian H."/>
            <person name="Witte H."/>
            <person name="Yang S.P."/>
            <person name="Wilson R.K."/>
            <person name="Sommer R.J."/>
        </authorList>
    </citation>
    <scope>NUCLEOTIDE SEQUENCE [LARGE SCALE GENOMIC DNA]</scope>
    <source>
        <strain evidence="9">PS312</strain>
    </source>
</reference>
<dbReference type="InterPro" id="IPR001394">
    <property type="entry name" value="Peptidase_C19_UCH"/>
</dbReference>
<dbReference type="EC" id="3.4.19.12" evidence="3"/>
<dbReference type="PANTHER" id="PTHR21646:SF24">
    <property type="entry name" value="UBIQUITIN CARBOXYL-TERMINAL HYDROLASE"/>
    <property type="match status" value="1"/>
</dbReference>
<dbReference type="InterPro" id="IPR028889">
    <property type="entry name" value="USP"/>
</dbReference>
<dbReference type="Pfam" id="PF10327">
    <property type="entry name" value="7TM_GPCR_Sri"/>
    <property type="match status" value="1"/>
</dbReference>
<dbReference type="GO" id="GO:0004843">
    <property type="term" value="F:cysteine-type deubiquitinase activity"/>
    <property type="evidence" value="ECO:0007669"/>
    <property type="project" value="UniProtKB-EC"/>
</dbReference>
<dbReference type="OrthoDB" id="265776at2759"/>
<evidence type="ECO:0000256" key="4">
    <source>
        <dbReference type="ARBA" id="ARBA00022670"/>
    </source>
</evidence>
<dbReference type="SUPFAM" id="SSF54001">
    <property type="entry name" value="Cysteine proteinases"/>
    <property type="match status" value="1"/>
</dbReference>
<dbReference type="Pfam" id="PF06337">
    <property type="entry name" value="DUSP"/>
    <property type="match status" value="1"/>
</dbReference>
<proteinExistence type="inferred from homology"/>
<evidence type="ECO:0000256" key="7">
    <source>
        <dbReference type="ARBA" id="ARBA00022807"/>
    </source>
</evidence>
<dbReference type="Gene3D" id="3.90.70.10">
    <property type="entry name" value="Cysteine proteinases"/>
    <property type="match status" value="1"/>
</dbReference>
<evidence type="ECO:0000256" key="1">
    <source>
        <dbReference type="ARBA" id="ARBA00000707"/>
    </source>
</evidence>